<dbReference type="Proteomes" id="UP000598971">
    <property type="component" value="Unassembled WGS sequence"/>
</dbReference>
<keyword evidence="1" id="KW-0812">Transmembrane</keyword>
<name>A0A8J8FMJ9_9BACT</name>
<reference evidence="2" key="1">
    <citation type="submission" date="2019-10" db="EMBL/GenBank/DDBJ databases">
        <title>Draft genome sequence of Panacibacter sp. KCS-6.</title>
        <authorList>
            <person name="Yim K.J."/>
        </authorList>
    </citation>
    <scope>NUCLEOTIDE SEQUENCE</scope>
    <source>
        <strain evidence="2">KCS-6</strain>
    </source>
</reference>
<dbReference type="RefSeq" id="WP_171609576.1">
    <property type="nucleotide sequence ID" value="NZ_WHPF01000017.1"/>
</dbReference>
<proteinExistence type="predicted"/>
<gene>
    <name evidence="2" type="ORF">GD597_19295</name>
</gene>
<feature type="transmembrane region" description="Helical" evidence="1">
    <location>
        <begin position="12"/>
        <end position="31"/>
    </location>
</feature>
<keyword evidence="1" id="KW-0472">Membrane</keyword>
<feature type="transmembrane region" description="Helical" evidence="1">
    <location>
        <begin position="92"/>
        <end position="110"/>
    </location>
</feature>
<evidence type="ECO:0000256" key="1">
    <source>
        <dbReference type="SAM" id="Phobius"/>
    </source>
</evidence>
<dbReference type="EMBL" id="WHPF01000017">
    <property type="protein sequence ID" value="NNV57624.1"/>
    <property type="molecule type" value="Genomic_DNA"/>
</dbReference>
<evidence type="ECO:0000313" key="3">
    <source>
        <dbReference type="Proteomes" id="UP000598971"/>
    </source>
</evidence>
<accession>A0A8J8FMJ9</accession>
<sequence length="266" mass="30553">MNQKSIIRLCNIIGIISILLLLYWVFVYISMEVFGFKVFERNITDTFYASVIGILSLMSGALMINIMLNLTRIANKHNADTEPPSVSRHKKPVIFAFALSFPLIFAFLYAGDKLTANQKKAFLISSAKELIQDNPEKVQQLSDYIYNLQYLSKTNNAIRLLSEIDENFPSIAIVVADTVENTKVFLKFGVAYNAEKDTVLPDKKSYLFPTSKDEKAYLLEVFTKQFREPLFSAYDGKYELYYPFLYKGKMIVLYFSDHQYYGKIGS</sequence>
<keyword evidence="1" id="KW-1133">Transmembrane helix</keyword>
<dbReference type="AlphaFoldDB" id="A0A8J8FMJ9"/>
<protein>
    <submittedName>
        <fullName evidence="2">Uncharacterized protein</fullName>
    </submittedName>
</protein>
<organism evidence="2 3">
    <name type="scientific">Limnovirga soli</name>
    <dbReference type="NCBI Taxonomy" id="2656915"/>
    <lineage>
        <taxon>Bacteria</taxon>
        <taxon>Pseudomonadati</taxon>
        <taxon>Bacteroidota</taxon>
        <taxon>Chitinophagia</taxon>
        <taxon>Chitinophagales</taxon>
        <taxon>Chitinophagaceae</taxon>
        <taxon>Limnovirga</taxon>
    </lineage>
</organism>
<evidence type="ECO:0000313" key="2">
    <source>
        <dbReference type="EMBL" id="NNV57624.1"/>
    </source>
</evidence>
<comment type="caution">
    <text evidence="2">The sequence shown here is derived from an EMBL/GenBank/DDBJ whole genome shotgun (WGS) entry which is preliminary data.</text>
</comment>
<feature type="transmembrane region" description="Helical" evidence="1">
    <location>
        <begin position="51"/>
        <end position="71"/>
    </location>
</feature>
<keyword evidence="3" id="KW-1185">Reference proteome</keyword>